<dbReference type="PANTHER" id="PTHR10015:SF427">
    <property type="entry name" value="HEAT SHOCK FACTOR PROTEIN"/>
    <property type="match status" value="1"/>
</dbReference>
<evidence type="ECO:0000313" key="12">
    <source>
        <dbReference type="Proteomes" id="UP000235388"/>
    </source>
</evidence>
<dbReference type="GO" id="GO:0003700">
    <property type="term" value="F:DNA-binding transcription factor activity"/>
    <property type="evidence" value="ECO:0007669"/>
    <property type="project" value="InterPro"/>
</dbReference>
<dbReference type="AlphaFoldDB" id="A0A2N5UPJ2"/>
<evidence type="ECO:0000256" key="1">
    <source>
        <dbReference type="ARBA" id="ARBA00004123"/>
    </source>
</evidence>
<dbReference type="InterPro" id="IPR036390">
    <property type="entry name" value="WH_DNA-bd_sf"/>
</dbReference>
<sequence>MGSIRVDDQMATNQSLLQKTGKTQAAFVPKLFIMVKNMKQPTAEDPNPEQPLISWSKAGDVFCVFDPIEFSRVILPLHFKHNNWQSFVRQLNMYGFHKVNDLLSSSHCQTDNVWEFRHPHFKRDRPDLLPMIKRKSTKHHGSSKANNTVANAQTTPQAGEIHFQRQMPPSHVPGRATRAIQAYIPPKQMSSVFSPAHHPLHGKPPPPPSLHTGKVDHITNPSSRPPVLYPILTHQFQYTHSTHSQLKSSPHSRHPNSKGSPTTRGTTQSTNCLTSCSPLSARLPMSPGRPITSQSEKARGYNMEQEEVTKKSFEWSTVREVCGSDSSLGRIEDELRRLNHNLTHFDASGGHIFSVLGLIVELVTLLVDNEKVKVAPAQQEKLSRYVKSAKEALGKLEASNLSHHDAVRRCSGAPSTDSISPISTDPLERDKCKTSGDLNLLEVTDGSSSASWIARPRWPCRMHSSQSLPPLNTMIAPCAPPIYSRSHTSGTLPPSINRLMNAESEEYPKMVVSSEEDQEESHEEGDDDDADEGEEEGEEGEEGGEGEEIEEEEEPDDLAEEVDDDNDDDGDETDYADSAEGDCSREKENYGDANGFIIAEPHSDDDQQSSSDQLSSSAASTPGAAVQGNDTQSERFNDQNGELNDVHPKRPHDCVNNFAPAAEANEISTLPNAEAINHIRKRIRTDPRHVPTLTSGQAIPPPH</sequence>
<dbReference type="FunFam" id="1.10.10.10:FF:000027">
    <property type="entry name" value="Heat shock transcription factor 1"/>
    <property type="match status" value="1"/>
</dbReference>
<comment type="similarity">
    <text evidence="2 8">Belongs to the HSF family.</text>
</comment>
<feature type="compositionally biased region" description="Polar residues" evidence="9">
    <location>
        <begin position="239"/>
        <end position="249"/>
    </location>
</feature>
<comment type="subunit">
    <text evidence="7">Homotrimer. Homotrimerization increases the affinity of HSF1 to DNA. Interacts with transcriptional coregulator SSA1 on chromatin.</text>
</comment>
<name>A0A2N5UPJ2_9BASI</name>
<feature type="region of interest" description="Disordered" evidence="9">
    <location>
        <begin position="191"/>
        <end position="224"/>
    </location>
</feature>
<feature type="region of interest" description="Disordered" evidence="9">
    <location>
        <begin position="239"/>
        <end position="305"/>
    </location>
</feature>
<keyword evidence="6" id="KW-0539">Nucleus</keyword>
<gene>
    <name evidence="11" type="ORF">PCANC_15657</name>
</gene>
<dbReference type="PANTHER" id="PTHR10015">
    <property type="entry name" value="HEAT SHOCK TRANSCRIPTION FACTOR"/>
    <property type="match status" value="1"/>
</dbReference>
<dbReference type="Pfam" id="PF00447">
    <property type="entry name" value="HSF_DNA-bind"/>
    <property type="match status" value="1"/>
</dbReference>
<feature type="compositionally biased region" description="Acidic residues" evidence="9">
    <location>
        <begin position="514"/>
        <end position="580"/>
    </location>
</feature>
<protein>
    <recommendedName>
        <fullName evidence="10">HSF-type DNA-binding domain-containing protein</fullName>
    </recommendedName>
</protein>
<keyword evidence="5" id="KW-0804">Transcription</keyword>
<dbReference type="Proteomes" id="UP000235388">
    <property type="component" value="Unassembled WGS sequence"/>
</dbReference>
<feature type="domain" description="HSF-type DNA-binding" evidence="10">
    <location>
        <begin position="23"/>
        <end position="135"/>
    </location>
</feature>
<evidence type="ECO:0000256" key="2">
    <source>
        <dbReference type="ARBA" id="ARBA00006403"/>
    </source>
</evidence>
<dbReference type="PRINTS" id="PR00056">
    <property type="entry name" value="HSFDOMAIN"/>
</dbReference>
<feature type="region of interest" description="Disordered" evidence="9">
    <location>
        <begin position="409"/>
        <end position="430"/>
    </location>
</feature>
<keyword evidence="12" id="KW-1185">Reference proteome</keyword>
<reference evidence="11 12" key="1">
    <citation type="submission" date="2017-11" db="EMBL/GenBank/DDBJ databases">
        <title>De novo assembly and phasing of dikaryotic genomes from two isolates of Puccinia coronata f. sp. avenae, the causal agent of oat crown rust.</title>
        <authorList>
            <person name="Miller M.E."/>
            <person name="Zhang Y."/>
            <person name="Omidvar V."/>
            <person name="Sperschneider J."/>
            <person name="Schwessinger B."/>
            <person name="Raley C."/>
            <person name="Palmer J.M."/>
            <person name="Garnica D."/>
            <person name="Upadhyaya N."/>
            <person name="Rathjen J."/>
            <person name="Taylor J.M."/>
            <person name="Park R.F."/>
            <person name="Dodds P.N."/>
            <person name="Hirsch C.D."/>
            <person name="Kianian S.F."/>
            <person name="Figueroa M."/>
        </authorList>
    </citation>
    <scope>NUCLEOTIDE SEQUENCE [LARGE SCALE GENOMIC DNA]</scope>
    <source>
        <strain evidence="11">12NC29</strain>
    </source>
</reference>
<comment type="caution">
    <text evidence="11">The sequence shown here is derived from an EMBL/GenBank/DDBJ whole genome shotgun (WGS) entry which is preliminary data.</text>
</comment>
<evidence type="ECO:0000256" key="9">
    <source>
        <dbReference type="SAM" id="MobiDB-lite"/>
    </source>
</evidence>
<feature type="compositionally biased region" description="Low complexity" evidence="9">
    <location>
        <begin position="608"/>
        <end position="620"/>
    </location>
</feature>
<feature type="region of interest" description="Disordered" evidence="9">
    <location>
        <begin position="682"/>
        <end position="703"/>
    </location>
</feature>
<evidence type="ECO:0000256" key="6">
    <source>
        <dbReference type="ARBA" id="ARBA00023242"/>
    </source>
</evidence>
<organism evidence="11 12">
    <name type="scientific">Puccinia coronata f. sp. avenae</name>
    <dbReference type="NCBI Taxonomy" id="200324"/>
    <lineage>
        <taxon>Eukaryota</taxon>
        <taxon>Fungi</taxon>
        <taxon>Dikarya</taxon>
        <taxon>Basidiomycota</taxon>
        <taxon>Pucciniomycotina</taxon>
        <taxon>Pucciniomycetes</taxon>
        <taxon>Pucciniales</taxon>
        <taxon>Pucciniaceae</taxon>
        <taxon>Puccinia</taxon>
    </lineage>
</organism>
<dbReference type="STRING" id="200324.A0A2N5UPJ2"/>
<evidence type="ECO:0000259" key="10">
    <source>
        <dbReference type="SMART" id="SM00415"/>
    </source>
</evidence>
<dbReference type="InterPro" id="IPR000232">
    <property type="entry name" value="HSF_DNA-bd"/>
</dbReference>
<feature type="region of interest" description="Disordered" evidence="9">
    <location>
        <begin position="508"/>
        <end position="656"/>
    </location>
</feature>
<dbReference type="EMBL" id="PGCJ01000193">
    <property type="protein sequence ID" value="PLW39556.1"/>
    <property type="molecule type" value="Genomic_DNA"/>
</dbReference>
<evidence type="ECO:0000256" key="4">
    <source>
        <dbReference type="ARBA" id="ARBA00023125"/>
    </source>
</evidence>
<evidence type="ECO:0000256" key="8">
    <source>
        <dbReference type="RuleBase" id="RU004020"/>
    </source>
</evidence>
<proteinExistence type="inferred from homology"/>
<evidence type="ECO:0000256" key="7">
    <source>
        <dbReference type="ARBA" id="ARBA00062171"/>
    </source>
</evidence>
<evidence type="ECO:0000256" key="3">
    <source>
        <dbReference type="ARBA" id="ARBA00023015"/>
    </source>
</evidence>
<dbReference type="GO" id="GO:0005634">
    <property type="term" value="C:nucleus"/>
    <property type="evidence" value="ECO:0007669"/>
    <property type="project" value="UniProtKB-SubCell"/>
</dbReference>
<dbReference type="InterPro" id="IPR036388">
    <property type="entry name" value="WH-like_DNA-bd_sf"/>
</dbReference>
<dbReference type="SUPFAM" id="SSF46785">
    <property type="entry name" value="Winged helix' DNA-binding domain"/>
    <property type="match status" value="1"/>
</dbReference>
<accession>A0A2N5UPJ2</accession>
<evidence type="ECO:0000313" key="11">
    <source>
        <dbReference type="EMBL" id="PLW39556.1"/>
    </source>
</evidence>
<evidence type="ECO:0000256" key="5">
    <source>
        <dbReference type="ARBA" id="ARBA00023163"/>
    </source>
</evidence>
<dbReference type="SMART" id="SM00415">
    <property type="entry name" value="HSF"/>
    <property type="match status" value="1"/>
</dbReference>
<feature type="compositionally biased region" description="Polar residues" evidence="9">
    <location>
        <begin position="413"/>
        <end position="423"/>
    </location>
</feature>
<dbReference type="OrthoDB" id="60033at2759"/>
<dbReference type="GO" id="GO:0043565">
    <property type="term" value="F:sequence-specific DNA binding"/>
    <property type="evidence" value="ECO:0007669"/>
    <property type="project" value="InterPro"/>
</dbReference>
<keyword evidence="3" id="KW-0805">Transcription regulation</keyword>
<feature type="compositionally biased region" description="Basic and acidic residues" evidence="9">
    <location>
        <begin position="644"/>
        <end position="653"/>
    </location>
</feature>
<comment type="subcellular location">
    <subcellularLocation>
        <location evidence="1">Nucleus</location>
    </subcellularLocation>
</comment>
<dbReference type="Gene3D" id="1.10.10.10">
    <property type="entry name" value="Winged helix-like DNA-binding domain superfamily/Winged helix DNA-binding domain"/>
    <property type="match status" value="1"/>
</dbReference>
<keyword evidence="4" id="KW-0238">DNA-binding</keyword>
<feature type="compositionally biased region" description="Polar residues" evidence="9">
    <location>
        <begin position="257"/>
        <end position="278"/>
    </location>
</feature>